<dbReference type="PANTHER" id="PTHR24171">
    <property type="entry name" value="ANKYRIN REPEAT DOMAIN-CONTAINING PROTEIN 39-RELATED"/>
    <property type="match status" value="1"/>
</dbReference>
<dbReference type="InterPro" id="IPR036770">
    <property type="entry name" value="Ankyrin_rpt-contain_sf"/>
</dbReference>
<name>A0A3R7EB94_9BURK</name>
<feature type="repeat" description="ANK" evidence="3">
    <location>
        <begin position="93"/>
        <end position="125"/>
    </location>
</feature>
<feature type="chain" id="PRO_5018783662" evidence="4">
    <location>
        <begin position="26"/>
        <end position="226"/>
    </location>
</feature>
<evidence type="ECO:0000313" key="6">
    <source>
        <dbReference type="Proteomes" id="UP000216225"/>
    </source>
</evidence>
<evidence type="ECO:0000256" key="4">
    <source>
        <dbReference type="SAM" id="SignalP"/>
    </source>
</evidence>
<reference evidence="5 6" key="1">
    <citation type="submission" date="2018-09" db="EMBL/GenBank/DDBJ databases">
        <title>Genome comparison of Alicycliphilus sp. BQ1, a polyurethanolytic bacterium, with its closest phylogenetic relatives Alicycliphilus denitrificans BC and K601, unable to attack polyurethane.</title>
        <authorList>
            <person name="Loza-Tavera H."/>
            <person name="Lozano L."/>
            <person name="Cevallos M."/>
            <person name="Maya-Lucas O."/>
            <person name="Garcia-Mena J."/>
            <person name="Hernandez J."/>
        </authorList>
    </citation>
    <scope>NUCLEOTIDE SEQUENCE [LARGE SCALE GENOMIC DNA]</scope>
    <source>
        <strain evidence="5 6">BQ1</strain>
    </source>
</reference>
<organism evidence="5 6">
    <name type="scientific">Alicycliphilus denitrificans</name>
    <dbReference type="NCBI Taxonomy" id="179636"/>
    <lineage>
        <taxon>Bacteria</taxon>
        <taxon>Pseudomonadati</taxon>
        <taxon>Pseudomonadota</taxon>
        <taxon>Betaproteobacteria</taxon>
        <taxon>Burkholderiales</taxon>
        <taxon>Comamonadaceae</taxon>
        <taxon>Alicycliphilus</taxon>
    </lineage>
</organism>
<proteinExistence type="predicted"/>
<dbReference type="SUPFAM" id="SSF48403">
    <property type="entry name" value="Ankyrin repeat"/>
    <property type="match status" value="1"/>
</dbReference>
<evidence type="ECO:0000256" key="2">
    <source>
        <dbReference type="ARBA" id="ARBA00023043"/>
    </source>
</evidence>
<gene>
    <name evidence="5" type="ORF">CE154_020870</name>
</gene>
<protein>
    <submittedName>
        <fullName evidence="5">Ankyrin repeat domain-containing protein</fullName>
    </submittedName>
</protein>
<keyword evidence="4" id="KW-0732">Signal</keyword>
<evidence type="ECO:0000256" key="3">
    <source>
        <dbReference type="PROSITE-ProRule" id="PRU00023"/>
    </source>
</evidence>
<dbReference type="InterPro" id="IPR006311">
    <property type="entry name" value="TAT_signal"/>
</dbReference>
<dbReference type="GO" id="GO:0004842">
    <property type="term" value="F:ubiquitin-protein transferase activity"/>
    <property type="evidence" value="ECO:0007669"/>
    <property type="project" value="TreeGrafter"/>
</dbReference>
<keyword evidence="2 3" id="KW-0040">ANK repeat</keyword>
<comment type="caution">
    <text evidence="5">The sequence shown here is derived from an EMBL/GenBank/DDBJ whole genome shotgun (WGS) entry which is preliminary data.</text>
</comment>
<dbReference type="InterPro" id="IPR002110">
    <property type="entry name" value="Ankyrin_rpt"/>
</dbReference>
<feature type="repeat" description="ANK" evidence="3">
    <location>
        <begin position="159"/>
        <end position="191"/>
    </location>
</feature>
<dbReference type="Gene3D" id="1.25.40.20">
    <property type="entry name" value="Ankyrin repeat-containing domain"/>
    <property type="match status" value="2"/>
</dbReference>
<dbReference type="SMART" id="SM00248">
    <property type="entry name" value="ANK"/>
    <property type="match status" value="4"/>
</dbReference>
<dbReference type="GO" id="GO:0085020">
    <property type="term" value="P:protein K6-linked ubiquitination"/>
    <property type="evidence" value="ECO:0007669"/>
    <property type="project" value="TreeGrafter"/>
</dbReference>
<dbReference type="PANTHER" id="PTHR24171:SF8">
    <property type="entry name" value="BRCA1-ASSOCIATED RING DOMAIN PROTEIN 1"/>
    <property type="match status" value="1"/>
</dbReference>
<evidence type="ECO:0000256" key="1">
    <source>
        <dbReference type="ARBA" id="ARBA00022737"/>
    </source>
</evidence>
<accession>A0A3R7EB94</accession>
<dbReference type="PRINTS" id="PR01415">
    <property type="entry name" value="ANKYRIN"/>
</dbReference>
<keyword evidence="1" id="KW-0677">Repeat</keyword>
<dbReference type="EMBL" id="NKDB02000006">
    <property type="protein sequence ID" value="RKJ94156.1"/>
    <property type="molecule type" value="Genomic_DNA"/>
</dbReference>
<dbReference type="PROSITE" id="PS50297">
    <property type="entry name" value="ANK_REP_REGION"/>
    <property type="match status" value="3"/>
</dbReference>
<dbReference type="RefSeq" id="WP_094437331.1">
    <property type="nucleotide sequence ID" value="NZ_AP024172.1"/>
</dbReference>
<dbReference type="Pfam" id="PF12796">
    <property type="entry name" value="Ank_2"/>
    <property type="match status" value="1"/>
</dbReference>
<sequence>MTSRRRTLAWLALAAAAPVAGLAHAGAYEDFFKAIELDNGAAVADLLRRGFDPNARDPKGQPALIVALRGDSRKAAAALIAARGLKVEERNAKDESALMLAALRGNLSAARALIKLDADVNKTGWTPLHYAASGTTQDAAAMVALLLEESAYIDAASPNGTTPLMMAVRYGTADVARLLVEEGADPTLKNDLGLTAIDFARQADRADMVDLVAQAVRRRQPNRGQW</sequence>
<dbReference type="PROSITE" id="PS50088">
    <property type="entry name" value="ANK_REPEAT"/>
    <property type="match status" value="3"/>
</dbReference>
<feature type="signal peptide" evidence="4">
    <location>
        <begin position="1"/>
        <end position="25"/>
    </location>
</feature>
<evidence type="ECO:0000313" key="5">
    <source>
        <dbReference type="EMBL" id="RKJ94156.1"/>
    </source>
</evidence>
<dbReference type="Pfam" id="PF13857">
    <property type="entry name" value="Ank_5"/>
    <property type="match status" value="1"/>
</dbReference>
<dbReference type="AlphaFoldDB" id="A0A3R7EB94"/>
<dbReference type="PROSITE" id="PS51318">
    <property type="entry name" value="TAT"/>
    <property type="match status" value="1"/>
</dbReference>
<dbReference type="Proteomes" id="UP000216225">
    <property type="component" value="Unassembled WGS sequence"/>
</dbReference>
<feature type="repeat" description="ANK" evidence="3">
    <location>
        <begin position="123"/>
        <end position="158"/>
    </location>
</feature>